<keyword evidence="3" id="KW-1185">Reference proteome</keyword>
<accession>A0ABS1T7L2</accession>
<sequence>MINLTWNYDRNKNSNLSTAYVPYVTQPNQMNGISNGLMTGIPYNWGGHDSLDSSSYNTPWTNFSDAVNKGAFIGNVNTDAGYGLIPGTAGIDCSGFVQASYNIPGTKLSTYSMFDTYFKKISLSDLKHMDILDRPGDHVLIFDKWGTLNGIQGAFTYESTWDQVFGGIQGTKNYFVTMDDINNGYIPGRYVNIIENTSEASPSTSQTINFIKIANVNYYANFRANASTASNIIGRIPKDTVVKVLQNLNGWYQVSYNGQTGWVSQNLTTTISSRKYIELYNAYMLNIRVNPSTSASIISTLSNNQYAEVIDSTSNPDWFKISINGNQGWVSNDYVKYIY</sequence>
<dbReference type="EMBL" id="JAESWC010000002">
    <property type="protein sequence ID" value="MBL4935290.1"/>
    <property type="molecule type" value="Genomic_DNA"/>
</dbReference>
<organism evidence="2 3">
    <name type="scientific">Clostridium rhizosphaerae</name>
    <dbReference type="NCBI Taxonomy" id="2803861"/>
    <lineage>
        <taxon>Bacteria</taxon>
        <taxon>Bacillati</taxon>
        <taxon>Bacillota</taxon>
        <taxon>Clostridia</taxon>
        <taxon>Eubacteriales</taxon>
        <taxon>Clostridiaceae</taxon>
        <taxon>Clostridium</taxon>
    </lineage>
</organism>
<dbReference type="PANTHER" id="PTHR34408">
    <property type="entry name" value="FAMILY PROTEIN, PUTATIVE-RELATED"/>
    <property type="match status" value="1"/>
</dbReference>
<proteinExistence type="predicted"/>
<protein>
    <submittedName>
        <fullName evidence="2">SH3 domain-containing protein</fullName>
    </submittedName>
</protein>
<dbReference type="PANTHER" id="PTHR34408:SF1">
    <property type="entry name" value="GLYCOSYL HYDROLASE FAMILY 19 DOMAIN-CONTAINING PROTEIN HI_1415"/>
    <property type="match status" value="1"/>
</dbReference>
<reference evidence="2 3" key="1">
    <citation type="submission" date="2021-01" db="EMBL/GenBank/DDBJ databases">
        <title>Genome public.</title>
        <authorList>
            <person name="Liu C."/>
            <person name="Sun Q."/>
        </authorList>
    </citation>
    <scope>NUCLEOTIDE SEQUENCE [LARGE SCALE GENOMIC DNA]</scope>
    <source>
        <strain evidence="2 3">YIM B02515</strain>
    </source>
</reference>
<evidence type="ECO:0000313" key="3">
    <source>
        <dbReference type="Proteomes" id="UP000632377"/>
    </source>
</evidence>
<comment type="caution">
    <text evidence="2">The sequence shown here is derived from an EMBL/GenBank/DDBJ whole genome shotgun (WGS) entry which is preliminary data.</text>
</comment>
<dbReference type="Gene3D" id="3.90.1720.10">
    <property type="entry name" value="endopeptidase domain like (from Nostoc punctiforme)"/>
    <property type="match status" value="1"/>
</dbReference>
<evidence type="ECO:0000313" key="2">
    <source>
        <dbReference type="EMBL" id="MBL4935290.1"/>
    </source>
</evidence>
<dbReference type="PROSITE" id="PS51781">
    <property type="entry name" value="SH3B"/>
    <property type="match status" value="1"/>
</dbReference>
<evidence type="ECO:0000259" key="1">
    <source>
        <dbReference type="PROSITE" id="PS51781"/>
    </source>
</evidence>
<name>A0ABS1T7L2_9CLOT</name>
<dbReference type="Pfam" id="PF08239">
    <property type="entry name" value="SH3_3"/>
    <property type="match status" value="2"/>
</dbReference>
<gene>
    <name evidence="2" type="ORF">JK636_05910</name>
</gene>
<dbReference type="Gene3D" id="2.30.30.40">
    <property type="entry name" value="SH3 Domains"/>
    <property type="match status" value="2"/>
</dbReference>
<dbReference type="Proteomes" id="UP000632377">
    <property type="component" value="Unassembled WGS sequence"/>
</dbReference>
<dbReference type="InterPro" id="IPR003646">
    <property type="entry name" value="SH3-like_bac-type"/>
</dbReference>
<dbReference type="SMART" id="SM00287">
    <property type="entry name" value="SH3b"/>
    <property type="match status" value="2"/>
</dbReference>
<dbReference type="InterPro" id="IPR052354">
    <property type="entry name" value="Cell_Wall_Dynamics_Protein"/>
</dbReference>
<feature type="domain" description="SH3b" evidence="1">
    <location>
        <begin position="203"/>
        <end position="272"/>
    </location>
</feature>